<gene>
    <name evidence="4" type="ORF">BESB_083810</name>
</gene>
<comment type="caution">
    <text evidence="4">The sequence shown here is derived from an EMBL/GenBank/DDBJ whole genome shotgun (WGS) entry which is preliminary data.</text>
</comment>
<dbReference type="InterPro" id="IPR001251">
    <property type="entry name" value="CRAL-TRIO_dom"/>
</dbReference>
<reference evidence="4 5" key="1">
    <citation type="submission" date="2017-09" db="EMBL/GenBank/DDBJ databases">
        <title>Genome sequencing of Besnoitia besnoiti strain Bb-Ger1.</title>
        <authorList>
            <person name="Schares G."/>
            <person name="Venepally P."/>
            <person name="Lorenzi H.A."/>
        </authorList>
    </citation>
    <scope>NUCLEOTIDE SEQUENCE [LARGE SCALE GENOMIC DNA]</scope>
    <source>
        <strain evidence="4 5">Bb-Ger1</strain>
    </source>
</reference>
<name>A0A2A9MCS8_BESBE</name>
<evidence type="ECO:0000313" key="5">
    <source>
        <dbReference type="Proteomes" id="UP000224006"/>
    </source>
</evidence>
<protein>
    <recommendedName>
        <fullName evidence="3">CRAL-TRIO domain-containing protein</fullName>
    </recommendedName>
</protein>
<dbReference type="Pfam" id="PF00650">
    <property type="entry name" value="CRAL_TRIO"/>
    <property type="match status" value="1"/>
</dbReference>
<feature type="domain" description="CRAL-TRIO" evidence="3">
    <location>
        <begin position="103"/>
        <end position="257"/>
    </location>
</feature>
<dbReference type="Proteomes" id="UP000224006">
    <property type="component" value="Chromosome VIII"/>
</dbReference>
<keyword evidence="2" id="KW-1133">Transmembrane helix</keyword>
<evidence type="ECO:0000256" key="2">
    <source>
        <dbReference type="SAM" id="Phobius"/>
    </source>
</evidence>
<dbReference type="RefSeq" id="XP_029217191.1">
    <property type="nucleotide sequence ID" value="XM_029366731.1"/>
</dbReference>
<evidence type="ECO:0000256" key="1">
    <source>
        <dbReference type="SAM" id="MobiDB-lite"/>
    </source>
</evidence>
<feature type="transmembrane region" description="Helical" evidence="2">
    <location>
        <begin position="201"/>
        <end position="223"/>
    </location>
</feature>
<feature type="region of interest" description="Disordered" evidence="1">
    <location>
        <begin position="286"/>
        <end position="336"/>
    </location>
</feature>
<dbReference type="EMBL" id="NWUJ01000009">
    <property type="protein sequence ID" value="PFH33182.1"/>
    <property type="molecule type" value="Genomic_DNA"/>
</dbReference>
<accession>A0A2A9MCS8</accession>
<dbReference type="SUPFAM" id="SSF52087">
    <property type="entry name" value="CRAL/TRIO domain"/>
    <property type="match status" value="1"/>
</dbReference>
<feature type="transmembrane region" description="Helical" evidence="2">
    <location>
        <begin position="21"/>
        <end position="43"/>
    </location>
</feature>
<dbReference type="AlphaFoldDB" id="A0A2A9MCS8"/>
<dbReference type="Gene3D" id="3.40.525.10">
    <property type="entry name" value="CRAL-TRIO lipid binding domain"/>
    <property type="match status" value="1"/>
</dbReference>
<keyword evidence="2" id="KW-0472">Membrane</keyword>
<evidence type="ECO:0000313" key="4">
    <source>
        <dbReference type="EMBL" id="PFH33182.1"/>
    </source>
</evidence>
<dbReference type="KEGG" id="bbes:BESB_083810"/>
<dbReference type="OrthoDB" id="348096at2759"/>
<keyword evidence="2" id="KW-0812">Transmembrane</keyword>
<feature type="transmembrane region" description="Helical" evidence="2">
    <location>
        <begin position="158"/>
        <end position="180"/>
    </location>
</feature>
<proteinExistence type="predicted"/>
<organism evidence="4 5">
    <name type="scientific">Besnoitia besnoiti</name>
    <name type="common">Apicomplexan protozoan</name>
    <dbReference type="NCBI Taxonomy" id="94643"/>
    <lineage>
        <taxon>Eukaryota</taxon>
        <taxon>Sar</taxon>
        <taxon>Alveolata</taxon>
        <taxon>Apicomplexa</taxon>
        <taxon>Conoidasida</taxon>
        <taxon>Coccidia</taxon>
        <taxon>Eucoccidiorida</taxon>
        <taxon>Eimeriorina</taxon>
        <taxon>Sarcocystidae</taxon>
        <taxon>Besnoitia</taxon>
    </lineage>
</organism>
<evidence type="ECO:0000259" key="3">
    <source>
        <dbReference type="Pfam" id="PF00650"/>
    </source>
</evidence>
<dbReference type="InterPro" id="IPR036865">
    <property type="entry name" value="CRAL-TRIO_dom_sf"/>
</dbReference>
<sequence length="365" mass="40666">MALSGFVAEAKSVRRTEIRRTAGLGTWSVLVAALFLLLLSSGVKTEHSLSGNFLPTGLTFGNAEDLPPNYTDLWTDELFEYFRPYFKKYMKDCPIYFYRRACGKELRGNVQVMVPLGRWNLGKLTSEDRVEKFMLYLRFVLETFWRKAVRDYETEPKLVYIIDMTYVSASHLLYLWSGLLRMFQLAGPTLKNASGKSWKRSYIVNAPYLLSSLLDLLGTFVPFRRHDVVVLSSTDGDDAKLMRKELGDKCLWRGFGGNSSVAVDGADTQTAIVRFIAGGDRAAAGQDAQMGNAEGTVNANTPDPSQQGNKHASANSTQEGEGSPMGQGKRRSTWRTRTIFDAVRVKAVRNDSAGVEVFGADEKQS</sequence>
<dbReference type="VEuPathDB" id="ToxoDB:BESB_083810"/>
<dbReference type="GeneID" id="40313307"/>
<keyword evidence="5" id="KW-1185">Reference proteome</keyword>
<feature type="compositionally biased region" description="Polar residues" evidence="1">
    <location>
        <begin position="295"/>
        <end position="320"/>
    </location>
</feature>